<keyword evidence="1" id="KW-1133">Transmembrane helix</keyword>
<feature type="transmembrane region" description="Helical" evidence="1">
    <location>
        <begin position="7"/>
        <end position="28"/>
    </location>
</feature>
<feature type="transmembrane region" description="Helical" evidence="1">
    <location>
        <begin position="112"/>
        <end position="137"/>
    </location>
</feature>
<dbReference type="EMBL" id="JAAZKV010000034">
    <property type="protein sequence ID" value="NMA44918.1"/>
    <property type="molecule type" value="Genomic_DNA"/>
</dbReference>
<gene>
    <name evidence="2" type="ORF">GX950_03865</name>
</gene>
<evidence type="ECO:0000256" key="1">
    <source>
        <dbReference type="SAM" id="Phobius"/>
    </source>
</evidence>
<sequence>MARIENALMPFVIMIIAINAMFMFMTYLPNNTEGTSTYQFGLSQTKQDEIEGWYMNLKDDMNALSNSTTGVTGSTEARTDIDLLGALLGGLGLALNAPSLILNLVNFILMILFGFLFWIDYFFAPIIAGFAGFVWIAWIIKGIFLIIQLVGLVYLFMMIYSGFRK</sequence>
<comment type="caution">
    <text evidence="2">The sequence shown here is derived from an EMBL/GenBank/DDBJ whole genome shotgun (WGS) entry which is preliminary data.</text>
</comment>
<feature type="transmembrane region" description="Helical" evidence="1">
    <location>
        <begin position="83"/>
        <end position="105"/>
    </location>
</feature>
<protein>
    <submittedName>
        <fullName evidence="2">Uncharacterized protein</fullName>
    </submittedName>
</protein>
<organism evidence="2 3">
    <name type="scientific">Candidatus Iainarchaeum sp</name>
    <dbReference type="NCBI Taxonomy" id="3101447"/>
    <lineage>
        <taxon>Archaea</taxon>
        <taxon>Candidatus Iainarchaeota</taxon>
        <taxon>Candidatus Iainarchaeia</taxon>
        <taxon>Candidatus Iainarchaeales</taxon>
        <taxon>Candidatus Iainarchaeaceae</taxon>
        <taxon>Candidatus Iainarchaeum</taxon>
    </lineage>
</organism>
<proteinExistence type="predicted"/>
<accession>A0A7K4C0A4</accession>
<reference evidence="2 3" key="1">
    <citation type="journal article" date="2020" name="Biotechnol. Biofuels">
        <title>New insights from the biogas microbiome by comprehensive genome-resolved metagenomics of nearly 1600 species originating from multiple anaerobic digesters.</title>
        <authorList>
            <person name="Campanaro S."/>
            <person name="Treu L."/>
            <person name="Rodriguez-R L.M."/>
            <person name="Kovalovszki A."/>
            <person name="Ziels R.M."/>
            <person name="Maus I."/>
            <person name="Zhu X."/>
            <person name="Kougias P.G."/>
            <person name="Basile A."/>
            <person name="Luo G."/>
            <person name="Schluter A."/>
            <person name="Konstantinidis K.T."/>
            <person name="Angelidaki I."/>
        </authorList>
    </citation>
    <scope>NUCLEOTIDE SEQUENCE [LARGE SCALE GENOMIC DNA]</scope>
    <source>
        <strain evidence="2">AS22ysBPME_79</strain>
    </source>
</reference>
<name>A0A7K4C0A4_9ARCH</name>
<dbReference type="Proteomes" id="UP000526302">
    <property type="component" value="Unassembled WGS sequence"/>
</dbReference>
<keyword evidence="1" id="KW-0472">Membrane</keyword>
<evidence type="ECO:0000313" key="2">
    <source>
        <dbReference type="EMBL" id="NMA44918.1"/>
    </source>
</evidence>
<feature type="transmembrane region" description="Helical" evidence="1">
    <location>
        <begin position="143"/>
        <end position="163"/>
    </location>
</feature>
<dbReference type="AlphaFoldDB" id="A0A7K4C0A4"/>
<keyword evidence="1" id="KW-0812">Transmembrane</keyword>
<evidence type="ECO:0000313" key="3">
    <source>
        <dbReference type="Proteomes" id="UP000526302"/>
    </source>
</evidence>